<dbReference type="EMBL" id="JBIAZM010000008">
    <property type="protein sequence ID" value="MFF5202082.1"/>
    <property type="molecule type" value="Genomic_DNA"/>
</dbReference>
<organism evidence="4 5">
    <name type="scientific">Micromonospora parva</name>
    <dbReference type="NCBI Taxonomy" id="1464048"/>
    <lineage>
        <taxon>Bacteria</taxon>
        <taxon>Bacillati</taxon>
        <taxon>Actinomycetota</taxon>
        <taxon>Actinomycetes</taxon>
        <taxon>Micromonosporales</taxon>
        <taxon>Micromonosporaceae</taxon>
        <taxon>Micromonospora</taxon>
    </lineage>
</organism>
<reference evidence="4 5" key="1">
    <citation type="submission" date="2024-10" db="EMBL/GenBank/DDBJ databases">
        <title>The Natural Products Discovery Center: Release of the First 8490 Sequenced Strains for Exploring Actinobacteria Biosynthetic Diversity.</title>
        <authorList>
            <person name="Kalkreuter E."/>
            <person name="Kautsar S.A."/>
            <person name="Yang D."/>
            <person name="Bader C.D."/>
            <person name="Teijaro C.N."/>
            <person name="Fluegel L."/>
            <person name="Davis C.M."/>
            <person name="Simpson J.R."/>
            <person name="Lauterbach L."/>
            <person name="Steele A.D."/>
            <person name="Gui C."/>
            <person name="Meng S."/>
            <person name="Li G."/>
            <person name="Viehrig K."/>
            <person name="Ye F."/>
            <person name="Su P."/>
            <person name="Kiefer A.F."/>
            <person name="Nichols A."/>
            <person name="Cepeda A.J."/>
            <person name="Yan W."/>
            <person name="Fan B."/>
            <person name="Jiang Y."/>
            <person name="Adhikari A."/>
            <person name="Zheng C.-J."/>
            <person name="Schuster L."/>
            <person name="Cowan T.M."/>
            <person name="Smanski M.J."/>
            <person name="Chevrette M.G."/>
            <person name="De Carvalho L.P.S."/>
            <person name="Shen B."/>
        </authorList>
    </citation>
    <scope>NUCLEOTIDE SEQUENCE [LARGE SCALE GENOMIC DNA]</scope>
    <source>
        <strain evidence="4 5">NPDC000140</strain>
    </source>
</reference>
<sequence length="644" mass="69643">MTGLTADLVVDGREPQTPALAPNGRLLGYVLAPISRAGDHLDTELWLVDTDGVASRRATADTATESRPRWSADSQTLFFLSDRTERGTPQLHRLTLADGTVTTCTSWSGGVIDHLPLSDPDLVALLAEDEPTERDARRARDRDDAIVVGEREPRTQLRLLDLRTGQVVSPQGFADRHVVEVRQRPDGGPLAVLTWASADNDHGPRTNQLHLFDPTSETAENLGPVAVDARSLAWWPGDDGWHLGYVALTPPLLQAGTAVFDLAVESRVLRNRTAGLSMCPTELCQTDTAPLAVFADGLNTTVARLDHTDLTTLSHHPGRLDNLTATPTGDTIAVRTGARYEPPNVHIGAPTGPLRRVTHTRPELDGITFGTQQPLAYRAVDGLDLDGLLVLPVGRNASEGPFPLVTIVHGGPYDRYADRCQLFWFPSAQWLAAAGYAVFLPNPRGGQGHGHEFAASVAGRVGQQEWTDILTGIDLLIAEGVADPDRLGIAGWSHGGFMSAWAIGQTDRFRAALVGAGIVDWGMLAATGDNGQFEAALGGSTGWSGIGPHPHDAVSPISFASQIRTPVLIVHGAEDTNVPLGQAVYLHRALRHFDVEHEFVTYPREGHAIRERHHQLDLLRRTRAWFDRWLQPPAGRTPVDGSPS</sequence>
<dbReference type="InterPro" id="IPR029058">
    <property type="entry name" value="AB_hydrolase_fold"/>
</dbReference>
<feature type="domain" description="Peptidase S9 prolyl oligopeptidase catalytic" evidence="3">
    <location>
        <begin position="428"/>
        <end position="631"/>
    </location>
</feature>
<dbReference type="InterPro" id="IPR011042">
    <property type="entry name" value="6-blade_b-propeller_TolB-like"/>
</dbReference>
<dbReference type="Pfam" id="PF00326">
    <property type="entry name" value="Peptidase_S9"/>
    <property type="match status" value="1"/>
</dbReference>
<comment type="caution">
    <text evidence="4">The sequence shown here is derived from an EMBL/GenBank/DDBJ whole genome shotgun (WGS) entry which is preliminary data.</text>
</comment>
<dbReference type="PANTHER" id="PTHR42776:SF27">
    <property type="entry name" value="DIPEPTIDYL PEPTIDASE FAMILY MEMBER 6"/>
    <property type="match status" value="1"/>
</dbReference>
<proteinExistence type="predicted"/>
<dbReference type="SUPFAM" id="SSF82171">
    <property type="entry name" value="DPP6 N-terminal domain-like"/>
    <property type="match status" value="1"/>
</dbReference>
<evidence type="ECO:0000313" key="5">
    <source>
        <dbReference type="Proteomes" id="UP001602287"/>
    </source>
</evidence>
<evidence type="ECO:0000256" key="1">
    <source>
        <dbReference type="ARBA" id="ARBA00022801"/>
    </source>
</evidence>
<dbReference type="RefSeq" id="WP_387221555.1">
    <property type="nucleotide sequence ID" value="NZ_JBIAZM010000008.1"/>
</dbReference>
<keyword evidence="5" id="KW-1185">Reference proteome</keyword>
<dbReference type="SUPFAM" id="SSF53474">
    <property type="entry name" value="alpha/beta-Hydrolases"/>
    <property type="match status" value="1"/>
</dbReference>
<dbReference type="Gene3D" id="2.120.10.30">
    <property type="entry name" value="TolB, C-terminal domain"/>
    <property type="match status" value="1"/>
</dbReference>
<keyword evidence="2" id="KW-0720">Serine protease</keyword>
<dbReference type="Pfam" id="PF07676">
    <property type="entry name" value="PD40"/>
    <property type="match status" value="1"/>
</dbReference>
<dbReference type="Gene3D" id="3.40.50.1820">
    <property type="entry name" value="alpha/beta hydrolase"/>
    <property type="match status" value="1"/>
</dbReference>
<accession>A0ABW6VWQ7</accession>
<keyword evidence="2" id="KW-0645">Protease</keyword>
<protein>
    <submittedName>
        <fullName evidence="4">S9 family peptidase</fullName>
    </submittedName>
</protein>
<dbReference type="InterPro" id="IPR001375">
    <property type="entry name" value="Peptidase_S9_cat"/>
</dbReference>
<name>A0ABW6VWQ7_9ACTN</name>
<keyword evidence="1" id="KW-0378">Hydrolase</keyword>
<evidence type="ECO:0000259" key="3">
    <source>
        <dbReference type="Pfam" id="PF00326"/>
    </source>
</evidence>
<evidence type="ECO:0000256" key="2">
    <source>
        <dbReference type="ARBA" id="ARBA00022825"/>
    </source>
</evidence>
<evidence type="ECO:0000313" key="4">
    <source>
        <dbReference type="EMBL" id="MFF5202082.1"/>
    </source>
</evidence>
<dbReference type="PANTHER" id="PTHR42776">
    <property type="entry name" value="SERINE PEPTIDASE S9 FAMILY MEMBER"/>
    <property type="match status" value="1"/>
</dbReference>
<dbReference type="Proteomes" id="UP001602287">
    <property type="component" value="Unassembled WGS sequence"/>
</dbReference>
<dbReference type="InterPro" id="IPR011659">
    <property type="entry name" value="WD40"/>
</dbReference>
<gene>
    <name evidence="4" type="ORF">ACFY3B_21015</name>
</gene>